<dbReference type="Proteomes" id="UP000027318">
    <property type="component" value="Unassembled WGS sequence"/>
</dbReference>
<dbReference type="STRING" id="267850.ADINL_1604"/>
<proteinExistence type="predicted"/>
<protein>
    <submittedName>
        <fullName evidence="1">Uncharacterized protein</fullName>
    </submittedName>
</protein>
<sequence>MPALFGLNDENGAFILAGSANPATRQLRFIGFGYGDG</sequence>
<gene>
    <name evidence="1" type="ORF">ADINL_1604</name>
</gene>
<name>A0A063Y6E4_9GAMM</name>
<dbReference type="AlphaFoldDB" id="A0A063Y6E4"/>
<organism evidence="1 2">
    <name type="scientific">Nitrincola lacisaponensis</name>
    <dbReference type="NCBI Taxonomy" id="267850"/>
    <lineage>
        <taxon>Bacteria</taxon>
        <taxon>Pseudomonadati</taxon>
        <taxon>Pseudomonadota</taxon>
        <taxon>Gammaproteobacteria</taxon>
        <taxon>Oceanospirillales</taxon>
        <taxon>Oceanospirillaceae</taxon>
        <taxon>Nitrincola</taxon>
    </lineage>
</organism>
<evidence type="ECO:0000313" key="2">
    <source>
        <dbReference type="Proteomes" id="UP000027318"/>
    </source>
</evidence>
<comment type="caution">
    <text evidence="1">The sequence shown here is derived from an EMBL/GenBank/DDBJ whole genome shotgun (WGS) entry which is preliminary data.</text>
</comment>
<dbReference type="EMBL" id="JMSZ01000021">
    <property type="protein sequence ID" value="KDE39967.1"/>
    <property type="molecule type" value="Genomic_DNA"/>
</dbReference>
<accession>A0A063Y6E4</accession>
<reference evidence="1 2" key="1">
    <citation type="journal article" date="2005" name="Int. J. Syst. Evol. Microbiol.">
        <title>Nitrincola lacisaponensis gen. nov., sp. nov., a novel alkaliphilic bacterium isolated from an alkaline, saline lake.</title>
        <authorList>
            <person name="Dimitriu P.A."/>
            <person name="Shukla S.K."/>
            <person name="Conradt J."/>
            <person name="Marquez M.C."/>
            <person name="Ventosa A."/>
            <person name="Maglia A."/>
            <person name="Peyton B.M."/>
            <person name="Pinkart H.C."/>
            <person name="Mormile M.R."/>
        </authorList>
    </citation>
    <scope>NUCLEOTIDE SEQUENCE [LARGE SCALE GENOMIC DNA]</scope>
    <source>
        <strain evidence="1 2">4CA</strain>
    </source>
</reference>
<evidence type="ECO:0000313" key="1">
    <source>
        <dbReference type="EMBL" id="KDE39967.1"/>
    </source>
</evidence>
<keyword evidence="2" id="KW-1185">Reference proteome</keyword>